<sequence>MIKKVLGILNIVITGLLGVLMVGTMFLAISSRLNHGQPQIFGQRMYEVLSGSMTPTFHTGSVIFENPKVNTKNLKVGDVITFRIPISAEYGPIAGTIVTHRIKSITTTNGQEWIKTKGDANKSADPWTIPEQNVIATYDNFTIPYVGYYITYLKTKWGIAAFTILPGAILLFSSVWGLIRQVRQLQKSPEAKPEVTVEANPSGISS</sequence>
<dbReference type="PROSITE" id="PS00501">
    <property type="entry name" value="SPASE_I_1"/>
    <property type="match status" value="1"/>
</dbReference>
<feature type="transmembrane region" description="Helical" evidence="12">
    <location>
        <begin position="157"/>
        <end position="179"/>
    </location>
</feature>
<evidence type="ECO:0000256" key="4">
    <source>
        <dbReference type="ARBA" id="ARBA00022801"/>
    </source>
</evidence>
<evidence type="ECO:0000256" key="12">
    <source>
        <dbReference type="SAM" id="Phobius"/>
    </source>
</evidence>
<dbReference type="EC" id="3.4.21.89" evidence="11"/>
<comment type="subcellular location">
    <subcellularLocation>
        <location evidence="1">Endoplasmic reticulum membrane</location>
        <topology evidence="1">Single-pass type II membrane protein</topology>
    </subcellularLocation>
</comment>
<dbReference type="InterPro" id="IPR019533">
    <property type="entry name" value="Peptidase_S26"/>
</dbReference>
<dbReference type="RefSeq" id="WP_268044151.1">
    <property type="nucleotide sequence ID" value="NZ_CP104064.1"/>
</dbReference>
<keyword evidence="7 12" id="KW-1133">Transmembrane helix</keyword>
<evidence type="ECO:0000256" key="11">
    <source>
        <dbReference type="NCBIfam" id="TIGR02228"/>
    </source>
</evidence>
<evidence type="ECO:0000256" key="9">
    <source>
        <dbReference type="ARBA" id="ARBA00033305"/>
    </source>
</evidence>
<keyword evidence="3 12" id="KW-0812">Transmembrane</keyword>
<comment type="function">
    <text evidence="10">Catalytic component of the signal peptidase complex (SPC) which catalyzes the cleavage of N-terminal signal sequences from nascent proteins as they are translocated into the lumen of the endoplasmic reticulum. Specifically cleaves N-terminal signal peptides that contain a hydrophobic alpha-helix (h-region) shorter than 18-20 amino acids.</text>
</comment>
<dbReference type="CDD" id="cd06530">
    <property type="entry name" value="S26_SPase_I"/>
    <property type="match status" value="1"/>
</dbReference>
<organism evidence="14 15">
    <name type="scientific">Alicyclobacillus dauci</name>
    <dbReference type="NCBI Taxonomy" id="1475485"/>
    <lineage>
        <taxon>Bacteria</taxon>
        <taxon>Bacillati</taxon>
        <taxon>Bacillota</taxon>
        <taxon>Bacilli</taxon>
        <taxon>Bacillales</taxon>
        <taxon>Alicyclobacillaceae</taxon>
        <taxon>Alicyclobacillus</taxon>
    </lineage>
</organism>
<dbReference type="InterPro" id="IPR001733">
    <property type="entry name" value="Peptidase_S26B"/>
</dbReference>
<dbReference type="Pfam" id="PF10502">
    <property type="entry name" value="Peptidase_S26"/>
    <property type="match status" value="1"/>
</dbReference>
<keyword evidence="6" id="KW-0735">Signal-anchor</keyword>
<keyword evidence="2" id="KW-0645">Protease</keyword>
<dbReference type="InterPro" id="IPR019756">
    <property type="entry name" value="Pept_S26A_signal_pept_1_Ser-AS"/>
</dbReference>
<evidence type="ECO:0000313" key="14">
    <source>
        <dbReference type="EMBL" id="WAH36767.1"/>
    </source>
</evidence>
<dbReference type="PRINTS" id="PR00728">
    <property type="entry name" value="SIGNALPTASE"/>
</dbReference>
<keyword evidence="4 14" id="KW-0378">Hydrolase</keyword>
<keyword evidence="8 12" id="KW-0472">Membrane</keyword>
<feature type="transmembrane region" description="Helical" evidence="12">
    <location>
        <begin position="7"/>
        <end position="29"/>
    </location>
</feature>
<keyword evidence="5" id="KW-0256">Endoplasmic reticulum</keyword>
<evidence type="ECO:0000256" key="6">
    <source>
        <dbReference type="ARBA" id="ARBA00022968"/>
    </source>
</evidence>
<evidence type="ECO:0000256" key="3">
    <source>
        <dbReference type="ARBA" id="ARBA00022692"/>
    </source>
</evidence>
<protein>
    <recommendedName>
        <fullName evidence="9 11">Signal peptidase I</fullName>
        <ecNumber evidence="11">3.4.21.89</ecNumber>
    </recommendedName>
</protein>
<proteinExistence type="predicted"/>
<evidence type="ECO:0000256" key="1">
    <source>
        <dbReference type="ARBA" id="ARBA00004648"/>
    </source>
</evidence>
<feature type="domain" description="Peptidase S26" evidence="13">
    <location>
        <begin position="44"/>
        <end position="111"/>
    </location>
</feature>
<gene>
    <name evidence="14" type="ORF">NZD86_21760</name>
</gene>
<dbReference type="SUPFAM" id="SSF51306">
    <property type="entry name" value="LexA/Signal peptidase"/>
    <property type="match status" value="1"/>
</dbReference>
<dbReference type="NCBIfam" id="TIGR02228">
    <property type="entry name" value="sigpep_I_arch"/>
    <property type="match status" value="1"/>
</dbReference>
<dbReference type="PANTHER" id="PTHR10806">
    <property type="entry name" value="SIGNAL PEPTIDASE COMPLEX CATALYTIC SUBUNIT SEC11"/>
    <property type="match status" value="1"/>
</dbReference>
<evidence type="ECO:0000256" key="10">
    <source>
        <dbReference type="ARBA" id="ARBA00045533"/>
    </source>
</evidence>
<name>A0ABY6Z1Q6_9BACL</name>
<dbReference type="PANTHER" id="PTHR10806:SF6">
    <property type="entry name" value="SIGNAL PEPTIDASE COMPLEX CATALYTIC SUBUNIT SEC11"/>
    <property type="match status" value="1"/>
</dbReference>
<dbReference type="EMBL" id="CP104064">
    <property type="protein sequence ID" value="WAH36767.1"/>
    <property type="molecule type" value="Genomic_DNA"/>
</dbReference>
<evidence type="ECO:0000256" key="5">
    <source>
        <dbReference type="ARBA" id="ARBA00022824"/>
    </source>
</evidence>
<dbReference type="Proteomes" id="UP001164803">
    <property type="component" value="Chromosome"/>
</dbReference>
<evidence type="ECO:0000256" key="7">
    <source>
        <dbReference type="ARBA" id="ARBA00022989"/>
    </source>
</evidence>
<evidence type="ECO:0000259" key="13">
    <source>
        <dbReference type="Pfam" id="PF10502"/>
    </source>
</evidence>
<reference evidence="14" key="1">
    <citation type="submission" date="2022-08" db="EMBL/GenBank/DDBJ databases">
        <title>Alicyclobacillus dauci DSM2870, complete genome.</title>
        <authorList>
            <person name="Wang Q."/>
            <person name="Cai R."/>
            <person name="Wang Z."/>
        </authorList>
    </citation>
    <scope>NUCLEOTIDE SEQUENCE</scope>
    <source>
        <strain evidence="14">DSM 28700</strain>
    </source>
</reference>
<dbReference type="GO" id="GO:0009003">
    <property type="term" value="F:signal peptidase activity"/>
    <property type="evidence" value="ECO:0007669"/>
    <property type="project" value="UniProtKB-EC"/>
</dbReference>
<evidence type="ECO:0000313" key="15">
    <source>
        <dbReference type="Proteomes" id="UP001164803"/>
    </source>
</evidence>
<dbReference type="InterPro" id="IPR036286">
    <property type="entry name" value="LexA/Signal_pep-like_sf"/>
</dbReference>
<keyword evidence="15" id="KW-1185">Reference proteome</keyword>
<accession>A0ABY6Z1Q6</accession>
<evidence type="ECO:0000256" key="8">
    <source>
        <dbReference type="ARBA" id="ARBA00023136"/>
    </source>
</evidence>
<evidence type="ECO:0000256" key="2">
    <source>
        <dbReference type="ARBA" id="ARBA00022670"/>
    </source>
</evidence>